<feature type="domain" description="AMP-binding enzyme C-terminal" evidence="5">
    <location>
        <begin position="445"/>
        <end position="519"/>
    </location>
</feature>
<dbReference type="PROSITE" id="PS00455">
    <property type="entry name" value="AMP_BINDING"/>
    <property type="match status" value="1"/>
</dbReference>
<dbReference type="InterPro" id="IPR000873">
    <property type="entry name" value="AMP-dep_synth/lig_dom"/>
</dbReference>
<dbReference type="SUPFAM" id="SSF56801">
    <property type="entry name" value="Acetyl-CoA synthetase-like"/>
    <property type="match status" value="1"/>
</dbReference>
<evidence type="ECO:0000259" key="4">
    <source>
        <dbReference type="Pfam" id="PF00501"/>
    </source>
</evidence>
<reference evidence="6 7" key="1">
    <citation type="submission" date="2019-09" db="EMBL/GenBank/DDBJ databases">
        <authorList>
            <person name="Chen X.-Y."/>
        </authorList>
    </citation>
    <scope>NUCLEOTIDE SEQUENCE [LARGE SCALE GENOMIC DNA]</scope>
    <source>
        <strain evidence="6 7">NY5</strain>
    </source>
</reference>
<comment type="similarity">
    <text evidence="1">Belongs to the ATP-dependent AMP-binding enzyme family.</text>
</comment>
<accession>A0A5B0X040</accession>
<evidence type="ECO:0000313" key="6">
    <source>
        <dbReference type="EMBL" id="KAA1192682.1"/>
    </source>
</evidence>
<dbReference type="PANTHER" id="PTHR43201:SF5">
    <property type="entry name" value="MEDIUM-CHAIN ACYL-COA LIGASE ACSF2, MITOCHONDRIAL"/>
    <property type="match status" value="1"/>
</dbReference>
<dbReference type="AlphaFoldDB" id="A0A5B0X040"/>
<name>A0A5B0X040_9GAMM</name>
<dbReference type="Gene3D" id="3.30.300.30">
    <property type="match status" value="1"/>
</dbReference>
<dbReference type="Proteomes" id="UP000323708">
    <property type="component" value="Unassembled WGS sequence"/>
</dbReference>
<feature type="transmembrane region" description="Helical" evidence="3">
    <location>
        <begin position="69"/>
        <end position="90"/>
    </location>
</feature>
<feature type="transmembrane region" description="Helical" evidence="3">
    <location>
        <begin position="232"/>
        <end position="252"/>
    </location>
</feature>
<evidence type="ECO:0000259" key="5">
    <source>
        <dbReference type="Pfam" id="PF13193"/>
    </source>
</evidence>
<keyword evidence="7" id="KW-1185">Reference proteome</keyword>
<comment type="caution">
    <text evidence="6">The sequence shown here is derived from an EMBL/GenBank/DDBJ whole genome shotgun (WGS) entry which is preliminary data.</text>
</comment>
<keyword evidence="3" id="KW-0812">Transmembrane</keyword>
<evidence type="ECO:0000313" key="7">
    <source>
        <dbReference type="Proteomes" id="UP000323708"/>
    </source>
</evidence>
<keyword evidence="2 6" id="KW-0436">Ligase</keyword>
<sequence>MIDLPQLMSEILAWGEEQSSDQTALIYGDIRLSYRDLERQIDACAMSLVGLGVGKGTRLGLLMENRIEWVVLALAATGIGALLVPVSTFSRRDDLAFQLRHADISHLIMSSHFLKNQYLEDLLDIAPELQRDKPGRLYCAELPALRHVVVHGAAELPRAAMSWETFCENASVVPRAVLEGLRAEVDPSDDCYLLYTSGTTSLPKGVLQTQAAVASNGYVIGQYQSLTPDDVVWFYFPLFFSAGCINVMLGTLSSGATLILQSMFEPGEALELIDRERATTWHLWPHTLKQLQEHPGWTQWERTRLHKGTGPWDVVLGMQADDGIGGVHMYGMTETCTAFTCTLGTDDPDTRLNTQGHVLPGNELKIIDPDTGQRLPTGEQGEICVKGRSVMRGYYKLDNQSYFDDEQFFHSGDLGYIDEDGHLHYLQRIKEMIKTGGINVSPADIESKLVQLEGVQAAYAFPLPSGEKGEVVGAALVVTGNSDGDSLLDLCSSMLPGYKRPAGLLLLHPDEVPMTGSGKVKKVVLAENLQRLMNSSGNRVFSGAVFD</sequence>
<dbReference type="InterPro" id="IPR045851">
    <property type="entry name" value="AMP-bd_C_sf"/>
</dbReference>
<evidence type="ECO:0000256" key="3">
    <source>
        <dbReference type="SAM" id="Phobius"/>
    </source>
</evidence>
<proteinExistence type="inferred from homology"/>
<gene>
    <name evidence="6" type="ORF">F0M18_08470</name>
</gene>
<dbReference type="PANTHER" id="PTHR43201">
    <property type="entry name" value="ACYL-COA SYNTHETASE"/>
    <property type="match status" value="1"/>
</dbReference>
<keyword evidence="3" id="KW-1133">Transmembrane helix</keyword>
<keyword evidence="3" id="KW-0472">Membrane</keyword>
<dbReference type="Pfam" id="PF13193">
    <property type="entry name" value="AMP-binding_C"/>
    <property type="match status" value="1"/>
</dbReference>
<evidence type="ECO:0000256" key="1">
    <source>
        <dbReference type="ARBA" id="ARBA00006432"/>
    </source>
</evidence>
<organism evidence="6 7">
    <name type="scientific">Pseudohalioglobus sediminis</name>
    <dbReference type="NCBI Taxonomy" id="2606449"/>
    <lineage>
        <taxon>Bacteria</taxon>
        <taxon>Pseudomonadati</taxon>
        <taxon>Pseudomonadota</taxon>
        <taxon>Gammaproteobacteria</taxon>
        <taxon>Cellvibrionales</taxon>
        <taxon>Halieaceae</taxon>
        <taxon>Pseudohalioglobus</taxon>
    </lineage>
</organism>
<evidence type="ECO:0000256" key="2">
    <source>
        <dbReference type="ARBA" id="ARBA00022598"/>
    </source>
</evidence>
<dbReference type="Pfam" id="PF00501">
    <property type="entry name" value="AMP-binding"/>
    <property type="match status" value="1"/>
</dbReference>
<dbReference type="GO" id="GO:0006631">
    <property type="term" value="P:fatty acid metabolic process"/>
    <property type="evidence" value="ECO:0007669"/>
    <property type="project" value="TreeGrafter"/>
</dbReference>
<dbReference type="RefSeq" id="WP_149610966.1">
    <property type="nucleotide sequence ID" value="NZ_VTUX01000003.1"/>
</dbReference>
<dbReference type="EMBL" id="VTUX01000003">
    <property type="protein sequence ID" value="KAA1192682.1"/>
    <property type="molecule type" value="Genomic_DNA"/>
</dbReference>
<protein>
    <submittedName>
        <fullName evidence="6">Acyl--CoA ligase</fullName>
    </submittedName>
</protein>
<dbReference type="InterPro" id="IPR020845">
    <property type="entry name" value="AMP-binding_CS"/>
</dbReference>
<dbReference type="InterPro" id="IPR025110">
    <property type="entry name" value="AMP-bd_C"/>
</dbReference>
<feature type="domain" description="AMP-dependent synthetase/ligase" evidence="4">
    <location>
        <begin position="17"/>
        <end position="395"/>
    </location>
</feature>
<dbReference type="GO" id="GO:0031956">
    <property type="term" value="F:medium-chain fatty acid-CoA ligase activity"/>
    <property type="evidence" value="ECO:0007669"/>
    <property type="project" value="TreeGrafter"/>
</dbReference>
<dbReference type="InterPro" id="IPR042099">
    <property type="entry name" value="ANL_N_sf"/>
</dbReference>
<dbReference type="Gene3D" id="3.40.50.12780">
    <property type="entry name" value="N-terminal domain of ligase-like"/>
    <property type="match status" value="1"/>
</dbReference>